<dbReference type="Pfam" id="PF00916">
    <property type="entry name" value="Sulfate_transp"/>
    <property type="match status" value="1"/>
</dbReference>
<feature type="transmembrane region" description="Helical" evidence="5">
    <location>
        <begin position="222"/>
        <end position="243"/>
    </location>
</feature>
<dbReference type="AlphaFoldDB" id="A0A8K0DIW7"/>
<feature type="transmembrane region" description="Helical" evidence="5">
    <location>
        <begin position="105"/>
        <end position="125"/>
    </location>
</feature>
<accession>A0A8K0DIW7</accession>
<keyword evidence="4 5" id="KW-0472">Membrane</keyword>
<evidence type="ECO:0000256" key="5">
    <source>
        <dbReference type="SAM" id="Phobius"/>
    </source>
</evidence>
<evidence type="ECO:0000313" key="7">
    <source>
        <dbReference type="EMBL" id="KAF2904131.1"/>
    </source>
</evidence>
<evidence type="ECO:0000256" key="4">
    <source>
        <dbReference type="ARBA" id="ARBA00023136"/>
    </source>
</evidence>
<evidence type="ECO:0000259" key="6">
    <source>
        <dbReference type="Pfam" id="PF00916"/>
    </source>
</evidence>
<reference evidence="7" key="1">
    <citation type="submission" date="2019-08" db="EMBL/GenBank/DDBJ databases">
        <title>The genome of the North American firefly Photinus pyralis.</title>
        <authorList>
            <consortium name="Photinus pyralis genome working group"/>
            <person name="Fallon T.R."/>
            <person name="Sander Lower S.E."/>
            <person name="Weng J.-K."/>
        </authorList>
    </citation>
    <scope>NUCLEOTIDE SEQUENCE</scope>
    <source>
        <strain evidence="7">TRF0915ILg1</strain>
        <tissue evidence="7">Whole body</tissue>
    </source>
</reference>
<evidence type="ECO:0000256" key="2">
    <source>
        <dbReference type="ARBA" id="ARBA00022692"/>
    </source>
</evidence>
<feature type="transmembrane region" description="Helical" evidence="5">
    <location>
        <begin position="180"/>
        <end position="201"/>
    </location>
</feature>
<proteinExistence type="predicted"/>
<feature type="transmembrane region" description="Helical" evidence="5">
    <location>
        <begin position="66"/>
        <end position="93"/>
    </location>
</feature>
<sequence length="370" mass="40256">MPITKRDLTKFFSRKLPILQWAPKYTSQKFMSDAIAGITVALTVMPQALAYATLGGLEPQYGLYSSFMGCFIYIVFGSVKEITLGPTALMALMTYQQIQNRNTDYAVLLCFLSGVVQLFMAILNLGILVDFISIPVTVGFTSATSVIIAVSQFKGLLGLKFTSSGFLDTLVKVYQNIHKVRIYDCILSIVCIIVLIALRKLKDVKLSKDKKPTKTQTYISRALWLISTSRNALVVIVCSVIAYCYQSSGLESPFLLTGTVKPGLPELRLPPFSTEMNNRTIDFGEMLSDLGTSVFLVPVIAVLGNVAIAKAFASGQSVDATQELLTLSLSNIFGSFFSSMPITGSFSRSAVNHASGVQTPLGGIFTGQYK</sequence>
<comment type="caution">
    <text evidence="7">The sequence shown here is derived from an EMBL/GenBank/DDBJ whole genome shotgun (WGS) entry which is preliminary data.</text>
</comment>
<name>A0A8K0DIW7_IGNLU</name>
<dbReference type="InterPro" id="IPR011547">
    <property type="entry name" value="SLC26A/SulP_dom"/>
</dbReference>
<dbReference type="PROSITE" id="PS01130">
    <property type="entry name" value="SLC26A"/>
    <property type="match status" value="1"/>
</dbReference>
<evidence type="ECO:0000256" key="1">
    <source>
        <dbReference type="ARBA" id="ARBA00004141"/>
    </source>
</evidence>
<keyword evidence="3 5" id="KW-1133">Transmembrane helix</keyword>
<feature type="transmembrane region" description="Helical" evidence="5">
    <location>
        <begin position="293"/>
        <end position="312"/>
    </location>
</feature>
<dbReference type="Proteomes" id="UP000801492">
    <property type="component" value="Unassembled WGS sequence"/>
</dbReference>
<dbReference type="GO" id="GO:0016020">
    <property type="term" value="C:membrane"/>
    <property type="evidence" value="ECO:0007669"/>
    <property type="project" value="UniProtKB-SubCell"/>
</dbReference>
<feature type="domain" description="SLC26A/SulP transporter" evidence="6">
    <location>
        <begin position="30"/>
        <end position="367"/>
    </location>
</feature>
<dbReference type="EMBL" id="VTPC01000843">
    <property type="protein sequence ID" value="KAF2904131.1"/>
    <property type="molecule type" value="Genomic_DNA"/>
</dbReference>
<dbReference type="GO" id="GO:0008271">
    <property type="term" value="F:secondary active sulfate transmembrane transporter activity"/>
    <property type="evidence" value="ECO:0007669"/>
    <property type="project" value="InterPro"/>
</dbReference>
<comment type="subcellular location">
    <subcellularLocation>
        <location evidence="1">Membrane</location>
        <topology evidence="1">Multi-pass membrane protein</topology>
    </subcellularLocation>
</comment>
<keyword evidence="8" id="KW-1185">Reference proteome</keyword>
<evidence type="ECO:0000256" key="3">
    <source>
        <dbReference type="ARBA" id="ARBA00022989"/>
    </source>
</evidence>
<protein>
    <recommendedName>
        <fullName evidence="6">SLC26A/SulP transporter domain-containing protein</fullName>
    </recommendedName>
</protein>
<organism evidence="7 8">
    <name type="scientific">Ignelater luminosus</name>
    <name type="common">Cucubano</name>
    <name type="synonym">Pyrophorus luminosus</name>
    <dbReference type="NCBI Taxonomy" id="2038154"/>
    <lineage>
        <taxon>Eukaryota</taxon>
        <taxon>Metazoa</taxon>
        <taxon>Ecdysozoa</taxon>
        <taxon>Arthropoda</taxon>
        <taxon>Hexapoda</taxon>
        <taxon>Insecta</taxon>
        <taxon>Pterygota</taxon>
        <taxon>Neoptera</taxon>
        <taxon>Endopterygota</taxon>
        <taxon>Coleoptera</taxon>
        <taxon>Polyphaga</taxon>
        <taxon>Elateriformia</taxon>
        <taxon>Elateroidea</taxon>
        <taxon>Elateridae</taxon>
        <taxon>Agrypninae</taxon>
        <taxon>Pyrophorini</taxon>
        <taxon>Ignelater</taxon>
    </lineage>
</organism>
<evidence type="ECO:0000313" key="8">
    <source>
        <dbReference type="Proteomes" id="UP000801492"/>
    </source>
</evidence>
<dbReference type="OrthoDB" id="288203at2759"/>
<gene>
    <name evidence="7" type="ORF">ILUMI_02042</name>
</gene>
<dbReference type="InterPro" id="IPR001902">
    <property type="entry name" value="SLC26A/SulP_fam"/>
</dbReference>
<dbReference type="PANTHER" id="PTHR11814">
    <property type="entry name" value="SULFATE TRANSPORTER"/>
    <property type="match status" value="1"/>
</dbReference>
<keyword evidence="2 5" id="KW-0812">Transmembrane</keyword>
<dbReference type="InterPro" id="IPR018045">
    <property type="entry name" value="S04_transporter_CS"/>
</dbReference>